<keyword evidence="4 8" id="KW-0560">Oxidoreductase</keyword>
<dbReference type="PRINTS" id="PR00385">
    <property type="entry name" value="P450"/>
</dbReference>
<dbReference type="Pfam" id="PF00067">
    <property type="entry name" value="p450"/>
    <property type="match status" value="1"/>
</dbReference>
<evidence type="ECO:0000313" key="9">
    <source>
        <dbReference type="EMBL" id="KAF2734438.1"/>
    </source>
</evidence>
<keyword evidence="10" id="KW-1185">Reference proteome</keyword>
<dbReference type="PANTHER" id="PTHR24287">
    <property type="entry name" value="P450, PUTATIVE (EUROFUNG)-RELATED"/>
    <property type="match status" value="1"/>
</dbReference>
<dbReference type="OrthoDB" id="1470350at2759"/>
<comment type="similarity">
    <text evidence="2 8">Belongs to the cytochrome P450 family.</text>
</comment>
<name>A0A9P4R0A5_9PLEO</name>
<reference evidence="9" key="1">
    <citation type="journal article" date="2020" name="Stud. Mycol.">
        <title>101 Dothideomycetes genomes: a test case for predicting lifestyles and emergence of pathogens.</title>
        <authorList>
            <person name="Haridas S."/>
            <person name="Albert R."/>
            <person name="Binder M."/>
            <person name="Bloem J."/>
            <person name="Labutti K."/>
            <person name="Salamov A."/>
            <person name="Andreopoulos B."/>
            <person name="Baker S."/>
            <person name="Barry K."/>
            <person name="Bills G."/>
            <person name="Bluhm B."/>
            <person name="Cannon C."/>
            <person name="Castanera R."/>
            <person name="Culley D."/>
            <person name="Daum C."/>
            <person name="Ezra D."/>
            <person name="Gonzalez J."/>
            <person name="Henrissat B."/>
            <person name="Kuo A."/>
            <person name="Liang C."/>
            <person name="Lipzen A."/>
            <person name="Lutzoni F."/>
            <person name="Magnuson J."/>
            <person name="Mondo S."/>
            <person name="Nolan M."/>
            <person name="Ohm R."/>
            <person name="Pangilinan J."/>
            <person name="Park H.-J."/>
            <person name="Ramirez L."/>
            <person name="Alfaro M."/>
            <person name="Sun H."/>
            <person name="Tritt A."/>
            <person name="Yoshinaga Y."/>
            <person name="Zwiers L.-H."/>
            <person name="Turgeon B."/>
            <person name="Goodwin S."/>
            <person name="Spatafora J."/>
            <person name="Crous P."/>
            <person name="Grigoriev I."/>
        </authorList>
    </citation>
    <scope>NUCLEOTIDE SEQUENCE</scope>
    <source>
        <strain evidence="9">CBS 125425</strain>
    </source>
</reference>
<keyword evidence="3 7" id="KW-0479">Metal-binding</keyword>
<dbReference type="GO" id="GO:0020037">
    <property type="term" value="F:heme binding"/>
    <property type="evidence" value="ECO:0007669"/>
    <property type="project" value="InterPro"/>
</dbReference>
<evidence type="ECO:0000256" key="2">
    <source>
        <dbReference type="ARBA" id="ARBA00010617"/>
    </source>
</evidence>
<sequence length="496" mass="56749">MLSLFVYLGILLALPIVFVGYRKIEFALRVSRSKSYGDCTVQKPILIGVLQRWVKKQPLDVSFYHQLFLRHGRTFTTHPFMKPLVMTAHPENVKTILATKHGQFDIGHIREDLGQVYMRKGIFTTQASDWHSSRAFVRPAFNKMNYMGLEYLERHFQRLLQNIPADGLAFDLQPLLFAYTLNTISEMLFGVCVEDLGYDDADMQKFHEAEKCMRVKGLRAVHLSTLSNTAARLYRSSELIKSAKVFHQFVADMVSKSVERYQFLEKGARYSLLHDSMERTGDVQRARDEATNLLFAGRDTGAVLMSNVFFTLSRRPDLWTKLRAEVSQLNGNLPSYEDLKNMRYLNNIIKEANRLFPVVPFNYREALVDTTIPMGGGPNGTTPLFVAKGTYVMYCTYAMHRDTSVYGANALDFNPDRWDDPQLRPGWAYVPFNGGPRTCIGQNMAQTEMSYTIVRMLQNFDGIRSEDSAPFKPSTNFVMANVNGAKMSLYRKKLEL</sequence>
<dbReference type="InterPro" id="IPR001128">
    <property type="entry name" value="Cyt_P450"/>
</dbReference>
<dbReference type="Proteomes" id="UP000799444">
    <property type="component" value="Unassembled WGS sequence"/>
</dbReference>
<evidence type="ECO:0000256" key="7">
    <source>
        <dbReference type="PIRSR" id="PIRSR602401-1"/>
    </source>
</evidence>
<dbReference type="GO" id="GO:0005506">
    <property type="term" value="F:iron ion binding"/>
    <property type="evidence" value="ECO:0007669"/>
    <property type="project" value="InterPro"/>
</dbReference>
<dbReference type="CDD" id="cd11063">
    <property type="entry name" value="CYP52"/>
    <property type="match status" value="1"/>
</dbReference>
<gene>
    <name evidence="9" type="ORF">EJ04DRAFT_603181</name>
</gene>
<dbReference type="PANTHER" id="PTHR24287:SF17">
    <property type="entry name" value="P450, PUTATIVE (EUROFUNG)-RELATED"/>
    <property type="match status" value="1"/>
</dbReference>
<dbReference type="InterPro" id="IPR002401">
    <property type="entry name" value="Cyt_P450_E_grp-I"/>
</dbReference>
<evidence type="ECO:0000256" key="4">
    <source>
        <dbReference type="ARBA" id="ARBA00023002"/>
    </source>
</evidence>
<protein>
    <submittedName>
        <fullName evidence="9">Cytochrome P450</fullName>
    </submittedName>
</protein>
<dbReference type="AlphaFoldDB" id="A0A9P4R0A5"/>
<dbReference type="GO" id="GO:0016705">
    <property type="term" value="F:oxidoreductase activity, acting on paired donors, with incorporation or reduction of molecular oxygen"/>
    <property type="evidence" value="ECO:0007669"/>
    <property type="project" value="InterPro"/>
</dbReference>
<proteinExistence type="inferred from homology"/>
<keyword evidence="7 8" id="KW-0349">Heme</keyword>
<dbReference type="EMBL" id="ML996148">
    <property type="protein sequence ID" value="KAF2734438.1"/>
    <property type="molecule type" value="Genomic_DNA"/>
</dbReference>
<evidence type="ECO:0000256" key="6">
    <source>
        <dbReference type="ARBA" id="ARBA00023033"/>
    </source>
</evidence>
<evidence type="ECO:0000256" key="1">
    <source>
        <dbReference type="ARBA" id="ARBA00001971"/>
    </source>
</evidence>
<organism evidence="9 10">
    <name type="scientific">Polyplosphaeria fusca</name>
    <dbReference type="NCBI Taxonomy" id="682080"/>
    <lineage>
        <taxon>Eukaryota</taxon>
        <taxon>Fungi</taxon>
        <taxon>Dikarya</taxon>
        <taxon>Ascomycota</taxon>
        <taxon>Pezizomycotina</taxon>
        <taxon>Dothideomycetes</taxon>
        <taxon>Pleosporomycetidae</taxon>
        <taxon>Pleosporales</taxon>
        <taxon>Tetraplosphaeriaceae</taxon>
        <taxon>Polyplosphaeria</taxon>
    </lineage>
</organism>
<evidence type="ECO:0000313" key="10">
    <source>
        <dbReference type="Proteomes" id="UP000799444"/>
    </source>
</evidence>
<comment type="cofactor">
    <cofactor evidence="1 7">
        <name>heme</name>
        <dbReference type="ChEBI" id="CHEBI:30413"/>
    </cofactor>
</comment>
<keyword evidence="5 7" id="KW-0408">Iron</keyword>
<dbReference type="Gene3D" id="1.10.630.10">
    <property type="entry name" value="Cytochrome P450"/>
    <property type="match status" value="1"/>
</dbReference>
<evidence type="ECO:0000256" key="8">
    <source>
        <dbReference type="RuleBase" id="RU000461"/>
    </source>
</evidence>
<dbReference type="InterPro" id="IPR047146">
    <property type="entry name" value="Cyt_P450_E_CYP52_fungi"/>
</dbReference>
<accession>A0A9P4R0A5</accession>
<dbReference type="GO" id="GO:0004497">
    <property type="term" value="F:monooxygenase activity"/>
    <property type="evidence" value="ECO:0007669"/>
    <property type="project" value="UniProtKB-KW"/>
</dbReference>
<dbReference type="InterPro" id="IPR036396">
    <property type="entry name" value="Cyt_P450_sf"/>
</dbReference>
<dbReference type="PRINTS" id="PR00463">
    <property type="entry name" value="EP450I"/>
</dbReference>
<dbReference type="InterPro" id="IPR017972">
    <property type="entry name" value="Cyt_P450_CS"/>
</dbReference>
<feature type="binding site" description="axial binding residue" evidence="7">
    <location>
        <position position="439"/>
    </location>
    <ligand>
        <name>heme</name>
        <dbReference type="ChEBI" id="CHEBI:30413"/>
    </ligand>
    <ligandPart>
        <name>Fe</name>
        <dbReference type="ChEBI" id="CHEBI:18248"/>
    </ligandPart>
</feature>
<comment type="caution">
    <text evidence="9">The sequence shown here is derived from an EMBL/GenBank/DDBJ whole genome shotgun (WGS) entry which is preliminary data.</text>
</comment>
<dbReference type="PROSITE" id="PS00086">
    <property type="entry name" value="CYTOCHROME_P450"/>
    <property type="match status" value="1"/>
</dbReference>
<dbReference type="SUPFAM" id="SSF48264">
    <property type="entry name" value="Cytochrome P450"/>
    <property type="match status" value="1"/>
</dbReference>
<keyword evidence="6 8" id="KW-0503">Monooxygenase</keyword>
<evidence type="ECO:0000256" key="3">
    <source>
        <dbReference type="ARBA" id="ARBA00022723"/>
    </source>
</evidence>
<evidence type="ECO:0000256" key="5">
    <source>
        <dbReference type="ARBA" id="ARBA00023004"/>
    </source>
</evidence>